<evidence type="ECO:0000313" key="4">
    <source>
        <dbReference type="EMBL" id="UPL10600.1"/>
    </source>
</evidence>
<dbReference type="InterPro" id="IPR018319">
    <property type="entry name" value="SelA-like"/>
</dbReference>
<protein>
    <submittedName>
        <fullName evidence="4">Aminotransferase class V-fold PLP-dependent enzyme</fullName>
    </submittedName>
</protein>
<proteinExistence type="inferred from homology"/>
<dbReference type="GO" id="GO:0008483">
    <property type="term" value="F:transaminase activity"/>
    <property type="evidence" value="ECO:0007669"/>
    <property type="project" value="UniProtKB-KW"/>
</dbReference>
<dbReference type="InterPro" id="IPR015424">
    <property type="entry name" value="PyrdxlP-dep_Trfase"/>
</dbReference>
<comment type="similarity">
    <text evidence="3">Belongs to the SelA family.</text>
</comment>
<comment type="cofactor">
    <cofactor evidence="1">
        <name>pyridoxal 5'-phosphate</name>
        <dbReference type="ChEBI" id="CHEBI:597326"/>
    </cofactor>
</comment>
<evidence type="ECO:0000313" key="5">
    <source>
        <dbReference type="Proteomes" id="UP000831467"/>
    </source>
</evidence>
<dbReference type="PANTHER" id="PTHR32328">
    <property type="entry name" value="L-SERYL-TRNA(SEC) SELENIUM TRANSFERASE"/>
    <property type="match status" value="1"/>
</dbReference>
<organism evidence="4 5">
    <name type="scientific">Microbacterium sufflavum</name>
    <dbReference type="NCBI Taxonomy" id="2851649"/>
    <lineage>
        <taxon>Bacteria</taxon>
        <taxon>Bacillati</taxon>
        <taxon>Actinomycetota</taxon>
        <taxon>Actinomycetes</taxon>
        <taxon>Micrococcales</taxon>
        <taxon>Microbacteriaceae</taxon>
        <taxon>Microbacterium</taxon>
    </lineage>
</organism>
<keyword evidence="5" id="KW-1185">Reference proteome</keyword>
<dbReference type="EMBL" id="CP078076">
    <property type="protein sequence ID" value="UPL10600.1"/>
    <property type="molecule type" value="Genomic_DNA"/>
</dbReference>
<evidence type="ECO:0000256" key="2">
    <source>
        <dbReference type="ARBA" id="ARBA00022898"/>
    </source>
</evidence>
<keyword evidence="4" id="KW-0032">Aminotransferase</keyword>
<dbReference type="PANTHER" id="PTHR32328:SF0">
    <property type="entry name" value="L-SERYL-TRNA(SEC) SELENIUM TRANSFERASE"/>
    <property type="match status" value="1"/>
</dbReference>
<accession>A0ABY4IE93</accession>
<dbReference type="SUPFAM" id="SSF53383">
    <property type="entry name" value="PLP-dependent transferases"/>
    <property type="match status" value="1"/>
</dbReference>
<dbReference type="Proteomes" id="UP000831467">
    <property type="component" value="Chromosome"/>
</dbReference>
<dbReference type="RefSeq" id="WP_247982501.1">
    <property type="nucleotide sequence ID" value="NZ_CP078076.1"/>
</dbReference>
<evidence type="ECO:0000256" key="3">
    <source>
        <dbReference type="ARBA" id="ARBA00044507"/>
    </source>
</evidence>
<gene>
    <name evidence="4" type="ORF">KV394_05560</name>
</gene>
<dbReference type="Gene3D" id="3.40.640.10">
    <property type="entry name" value="Type I PLP-dependent aspartate aminotransferase-like (Major domain)"/>
    <property type="match status" value="1"/>
</dbReference>
<evidence type="ECO:0000256" key="1">
    <source>
        <dbReference type="ARBA" id="ARBA00001933"/>
    </source>
</evidence>
<dbReference type="InterPro" id="IPR015421">
    <property type="entry name" value="PyrdxlP-dep_Trfase_major"/>
</dbReference>
<sequence>MSVYRDLGLRPLINAWGTVTAVGGSLLAPEVLDAMREAAGAFVDLHALQARAGERIAAALDVEAACVTAGAAAGLTVATAAAMTRDHPELRARLPRASGLPDECLMLRGHRNRYDTAVAVAGARVVEVEDATGASVEELRRALSDRTALLLWMAEARSLPGSPPLAEVAAVLHEHGIPLVVDAAAEVPPRALVRQMLDEGADLVVLSGGKEVRGPQSSGMILGRRELVAACAAVAYPHHGVARGMKTDKETIVGLVAAVELFARRDEAAEQAARERMVSKLVAGLAGCADLRVRRHVLERPGIQPASIPRAYVRPLHATAAAVAERLRSGDPAVAVGVDGDEIALNPQCLTPEQVPVVVQAVIRACALVS</sequence>
<dbReference type="Pfam" id="PF03841">
    <property type="entry name" value="SelA"/>
    <property type="match status" value="1"/>
</dbReference>
<keyword evidence="4" id="KW-0808">Transferase</keyword>
<keyword evidence="2" id="KW-0663">Pyridoxal phosphate</keyword>
<name>A0ABY4IE93_9MICO</name>
<reference evidence="4 5" key="1">
    <citation type="submission" date="2021-06" db="EMBL/GenBank/DDBJ databases">
        <title>Genome-based taxonomic framework of Microbacterium strains isolated from marine environment, the description of four new species and reclassification of four preexisting species.</title>
        <authorList>
            <person name="Lee S.D."/>
            <person name="Kim S.-M."/>
            <person name="Byeon Y.-S."/>
            <person name="Yang H.L."/>
            <person name="Kim I.S."/>
        </authorList>
    </citation>
    <scope>NUCLEOTIDE SEQUENCE [LARGE SCALE GENOMIC DNA]</scope>
    <source>
        <strain evidence="4 5">SSW1-51</strain>
    </source>
</reference>